<reference evidence="8 9" key="1">
    <citation type="submission" date="2018-08" db="EMBL/GenBank/DDBJ databases">
        <title>Genome and evolution of the arbuscular mycorrhizal fungus Diversispora epigaea (formerly Glomus versiforme) and its bacterial endosymbionts.</title>
        <authorList>
            <person name="Sun X."/>
            <person name="Fei Z."/>
            <person name="Harrison M."/>
        </authorList>
    </citation>
    <scope>NUCLEOTIDE SEQUENCE [LARGE SCALE GENOMIC DNA]</scope>
    <source>
        <strain evidence="8 9">IT104</strain>
    </source>
</reference>
<comment type="function">
    <text evidence="6">Decapping enzyme for NAD-capped RNAs: specifically hydrolyzes the nicotinamide adenine dinucleotide (NAD) cap from a subset of RNAs by removing the entire NAD moiety from the 5'-end of an NAD-capped RNA.</text>
</comment>
<comment type="catalytic activity">
    <reaction evidence="3">
        <text>a 5'-end (N(7)-methyl 5'-triphosphoguanosine)-ribonucleoside-ribonucleotide in mRNA + H2O = a (N(7)-methyl 5'-triphosphoguanosine)-nucleoside + a 5'-end phospho-ribonucleoside in mRNA + H(+)</text>
        <dbReference type="Rhea" id="RHEA:66928"/>
        <dbReference type="Rhea" id="RHEA-COMP:15692"/>
        <dbReference type="Rhea" id="RHEA-COMP:17313"/>
        <dbReference type="ChEBI" id="CHEBI:15377"/>
        <dbReference type="ChEBI" id="CHEBI:15378"/>
        <dbReference type="ChEBI" id="CHEBI:138282"/>
        <dbReference type="ChEBI" id="CHEBI:172876"/>
        <dbReference type="ChEBI" id="CHEBI:172877"/>
    </reaction>
    <physiologicalReaction direction="left-to-right" evidence="3">
        <dbReference type="Rhea" id="RHEA:66929"/>
    </physiologicalReaction>
</comment>
<comment type="catalytic activity">
    <reaction evidence="4">
        <text>a 5'-end triphospho-ribonucleoside in mRNA + H2O = a 5'-end phospho-ribonucleoside in mRNA + diphosphate + H(+)</text>
        <dbReference type="Rhea" id="RHEA:78683"/>
        <dbReference type="Rhea" id="RHEA-COMP:15692"/>
        <dbReference type="Rhea" id="RHEA-COMP:17164"/>
        <dbReference type="ChEBI" id="CHEBI:15377"/>
        <dbReference type="ChEBI" id="CHEBI:15378"/>
        <dbReference type="ChEBI" id="CHEBI:33019"/>
        <dbReference type="ChEBI" id="CHEBI:138282"/>
        <dbReference type="ChEBI" id="CHEBI:167618"/>
    </reaction>
    <physiologicalReaction direction="left-to-right" evidence="4">
        <dbReference type="Rhea" id="RHEA:78684"/>
    </physiologicalReaction>
</comment>
<dbReference type="OrthoDB" id="5853397at2759"/>
<keyword evidence="6" id="KW-0547">Nucleotide-binding</keyword>
<keyword evidence="6" id="KW-0540">Nuclease</keyword>
<feature type="domain" description="RAI1-like" evidence="7">
    <location>
        <begin position="22"/>
        <end position="353"/>
    </location>
</feature>
<evidence type="ECO:0000259" key="7">
    <source>
        <dbReference type="Pfam" id="PF08652"/>
    </source>
</evidence>
<evidence type="ECO:0000313" key="9">
    <source>
        <dbReference type="Proteomes" id="UP000266861"/>
    </source>
</evidence>
<comment type="cofactor">
    <cofactor evidence="1 6">
        <name>a divalent metal cation</name>
        <dbReference type="ChEBI" id="CHEBI:60240"/>
    </cofactor>
</comment>
<evidence type="ECO:0000256" key="2">
    <source>
        <dbReference type="ARBA" id="ARBA00006562"/>
    </source>
</evidence>
<dbReference type="GO" id="GO:0110155">
    <property type="term" value="P:NAD-cap decapping"/>
    <property type="evidence" value="ECO:0007669"/>
    <property type="project" value="TreeGrafter"/>
</dbReference>
<evidence type="ECO:0000313" key="8">
    <source>
        <dbReference type="EMBL" id="RHZ69527.1"/>
    </source>
</evidence>
<sequence length="366" mass="42467">MLQSSFLIQPIKRFNGSSPIYKKPVEIGNFSYDEQRVLHMDDREMKYYHPPDLNNCDLSHGYETFIQRDGSGIEPIHSLIDAIEYVKSSDNNKNDNLYRADLVSWRGVFTKILCAPYNKNEPWELGATLWNDTIFLEEHETEQTKERNFGNSPRHKLMIYWGYKFENLSTINKPSSQINSPNDPELINRKFTVVNTNTQFCSVAKTTLGNTRMIMGAEVDCISDTKPKDLDKSVDNYIELKTTKLLEKSKDTYNFERYKLLKFWAQSFLIGIPKVIVGFRDDNGFVKQVKEYKTLEIPRIVRGKSGMWDPTVCLNFASQFFDWLKSVIVINDPKSSYTISFNHPFQEIKVEYAGIGNSVLAERHIK</sequence>
<dbReference type="EMBL" id="PQFF01000259">
    <property type="protein sequence ID" value="RHZ69527.1"/>
    <property type="molecule type" value="Genomic_DNA"/>
</dbReference>
<comment type="catalytic activity">
    <reaction evidence="5">
        <text>a 5'-end NAD(+)-phospho-ribonucleoside in mRNA + H2O = a 5'-end phospho-ribonucleoside in mRNA + NAD(+) + H(+)</text>
        <dbReference type="Rhea" id="RHEA:60880"/>
        <dbReference type="Rhea" id="RHEA-COMP:15692"/>
        <dbReference type="Rhea" id="RHEA-COMP:15698"/>
        <dbReference type="ChEBI" id="CHEBI:15377"/>
        <dbReference type="ChEBI" id="CHEBI:15378"/>
        <dbReference type="ChEBI" id="CHEBI:57540"/>
        <dbReference type="ChEBI" id="CHEBI:138282"/>
        <dbReference type="ChEBI" id="CHEBI:144029"/>
    </reaction>
    <physiologicalReaction direction="left-to-right" evidence="5">
        <dbReference type="Rhea" id="RHEA:60881"/>
    </physiologicalReaction>
</comment>
<keyword evidence="6" id="KW-0378">Hydrolase</keyword>
<evidence type="ECO:0000256" key="4">
    <source>
        <dbReference type="ARBA" id="ARBA00044692"/>
    </source>
</evidence>
<accession>A0A397I3K0</accession>
<dbReference type="GO" id="GO:0046872">
    <property type="term" value="F:metal ion binding"/>
    <property type="evidence" value="ECO:0007669"/>
    <property type="project" value="UniProtKB-KW"/>
</dbReference>
<evidence type="ECO:0000256" key="1">
    <source>
        <dbReference type="ARBA" id="ARBA00001968"/>
    </source>
</evidence>
<keyword evidence="6" id="KW-0694">RNA-binding</keyword>
<dbReference type="STRING" id="1348612.A0A397I3K0"/>
<name>A0A397I3K0_9GLOM</name>
<gene>
    <name evidence="8" type="ORF">Glove_283g114</name>
</gene>
<dbReference type="GO" id="GO:0000956">
    <property type="term" value="P:nuclear-transcribed mRNA catabolic process"/>
    <property type="evidence" value="ECO:0007669"/>
    <property type="project" value="TreeGrafter"/>
</dbReference>
<dbReference type="InterPro" id="IPR013961">
    <property type="entry name" value="RAI1"/>
</dbReference>
<keyword evidence="6" id="KW-0479">Metal-binding</keyword>
<comment type="similarity">
    <text evidence="2 6">Belongs to the DXO/Dom3Z family.</text>
</comment>
<dbReference type="GO" id="GO:0005634">
    <property type="term" value="C:nucleus"/>
    <property type="evidence" value="ECO:0007669"/>
    <property type="project" value="UniProtKB-SubCell"/>
</dbReference>
<dbReference type="GO" id="GO:0000166">
    <property type="term" value="F:nucleotide binding"/>
    <property type="evidence" value="ECO:0007669"/>
    <property type="project" value="UniProtKB-KW"/>
</dbReference>
<evidence type="ECO:0000256" key="3">
    <source>
        <dbReference type="ARBA" id="ARBA00044676"/>
    </source>
</evidence>
<dbReference type="InterPro" id="IPR039039">
    <property type="entry name" value="RAI1-like_fam"/>
</dbReference>
<keyword evidence="9" id="KW-1185">Reference proteome</keyword>
<proteinExistence type="inferred from homology"/>
<evidence type="ECO:0000256" key="6">
    <source>
        <dbReference type="RuleBase" id="RU367113"/>
    </source>
</evidence>
<dbReference type="GO" id="GO:0034353">
    <property type="term" value="F:mRNA 5'-diphosphatase activity"/>
    <property type="evidence" value="ECO:0007669"/>
    <property type="project" value="TreeGrafter"/>
</dbReference>
<dbReference type="GO" id="GO:0003723">
    <property type="term" value="F:RNA binding"/>
    <property type="evidence" value="ECO:0007669"/>
    <property type="project" value="UniProtKB-KW"/>
</dbReference>
<dbReference type="PANTHER" id="PTHR12395:SF9">
    <property type="entry name" value="DECAPPING AND EXORIBONUCLEASE PROTEIN"/>
    <property type="match status" value="1"/>
</dbReference>
<dbReference type="PANTHER" id="PTHR12395">
    <property type="entry name" value="DOM-3 RELATED"/>
    <property type="match status" value="1"/>
</dbReference>
<evidence type="ECO:0000256" key="5">
    <source>
        <dbReference type="ARBA" id="ARBA00048124"/>
    </source>
</evidence>
<dbReference type="AlphaFoldDB" id="A0A397I3K0"/>
<dbReference type="GO" id="GO:0005829">
    <property type="term" value="C:cytosol"/>
    <property type="evidence" value="ECO:0007669"/>
    <property type="project" value="TreeGrafter"/>
</dbReference>
<dbReference type="Pfam" id="PF08652">
    <property type="entry name" value="RAI1"/>
    <property type="match status" value="1"/>
</dbReference>
<protein>
    <recommendedName>
        <fullName evidence="6">Decapping nuclease</fullName>
        <ecNumber evidence="6">3.6.1.-</ecNumber>
    </recommendedName>
</protein>
<keyword evidence="6" id="KW-0539">Nucleus</keyword>
<dbReference type="EC" id="3.6.1.-" evidence="6"/>
<organism evidence="8 9">
    <name type="scientific">Diversispora epigaea</name>
    <dbReference type="NCBI Taxonomy" id="1348612"/>
    <lineage>
        <taxon>Eukaryota</taxon>
        <taxon>Fungi</taxon>
        <taxon>Fungi incertae sedis</taxon>
        <taxon>Mucoromycota</taxon>
        <taxon>Glomeromycotina</taxon>
        <taxon>Glomeromycetes</taxon>
        <taxon>Diversisporales</taxon>
        <taxon>Diversisporaceae</taxon>
        <taxon>Diversispora</taxon>
    </lineage>
</organism>
<comment type="caution">
    <text evidence="8">The sequence shown here is derived from an EMBL/GenBank/DDBJ whole genome shotgun (WGS) entry which is preliminary data.</text>
</comment>
<dbReference type="Proteomes" id="UP000266861">
    <property type="component" value="Unassembled WGS sequence"/>
</dbReference>
<dbReference type="GO" id="GO:0004518">
    <property type="term" value="F:nuclease activity"/>
    <property type="evidence" value="ECO:0007669"/>
    <property type="project" value="UniProtKB-KW"/>
</dbReference>
<comment type="subcellular location">
    <subcellularLocation>
        <location evidence="6">Nucleus</location>
    </subcellularLocation>
</comment>